<keyword evidence="1" id="KW-0732">Signal</keyword>
<name>A0A365MRT8_GIBIN</name>
<proteinExistence type="predicted"/>
<dbReference type="InterPro" id="IPR036673">
    <property type="entry name" value="Cyanovirin-N_sf"/>
</dbReference>
<evidence type="ECO:0000259" key="2">
    <source>
        <dbReference type="Pfam" id="PF06985"/>
    </source>
</evidence>
<gene>
    <name evidence="4" type="ORF">FPRO05_04358</name>
</gene>
<accession>A0A365MRT8</accession>
<feature type="signal peptide" evidence="1">
    <location>
        <begin position="1"/>
        <end position="17"/>
    </location>
</feature>
<dbReference type="Proteomes" id="UP000251714">
    <property type="component" value="Unassembled WGS sequence"/>
</dbReference>
<dbReference type="Gene3D" id="3.40.50.1580">
    <property type="entry name" value="Nucleoside phosphorylase domain"/>
    <property type="match status" value="1"/>
</dbReference>
<evidence type="ECO:0000313" key="4">
    <source>
        <dbReference type="EMBL" id="RBA11185.1"/>
    </source>
</evidence>
<dbReference type="GO" id="GO:0003824">
    <property type="term" value="F:catalytic activity"/>
    <property type="evidence" value="ECO:0007669"/>
    <property type="project" value="InterPro"/>
</dbReference>
<evidence type="ECO:0008006" key="6">
    <source>
        <dbReference type="Google" id="ProtNLM"/>
    </source>
</evidence>
<dbReference type="InterPro" id="IPR010730">
    <property type="entry name" value="HET"/>
</dbReference>
<dbReference type="InterPro" id="IPR052895">
    <property type="entry name" value="HetReg/Transcr_Mod"/>
</dbReference>
<evidence type="ECO:0000259" key="3">
    <source>
        <dbReference type="Pfam" id="PF08881"/>
    </source>
</evidence>
<dbReference type="InterPro" id="IPR011058">
    <property type="entry name" value="Cyanovirin-N"/>
</dbReference>
<dbReference type="SUPFAM" id="SSF51322">
    <property type="entry name" value="Cyanovirin-N"/>
    <property type="match status" value="1"/>
</dbReference>
<reference evidence="4 5" key="1">
    <citation type="submission" date="2017-12" db="EMBL/GenBank/DDBJ databases">
        <title>Genome sequence of the mycotoxigenic crop pathogen Fusarium proliferatum, strain ITEM 2341 from Date Palm.</title>
        <authorList>
            <person name="Almiman B.F."/>
            <person name="Shittu T.A."/>
            <person name="Muthumeenakshi S."/>
            <person name="Baroncelli R."/>
            <person name="Sreenivasaprasada S."/>
        </authorList>
    </citation>
    <scope>NUCLEOTIDE SEQUENCE [LARGE SCALE GENOMIC DNA]</scope>
    <source>
        <strain evidence="4 5">ITEM 2341</strain>
    </source>
</reference>
<dbReference type="PANTHER" id="PTHR24148">
    <property type="entry name" value="ANKYRIN REPEAT DOMAIN-CONTAINING PROTEIN 39 HOMOLOG-RELATED"/>
    <property type="match status" value="1"/>
</dbReference>
<dbReference type="EMBL" id="PKMI01000050">
    <property type="protein sequence ID" value="RBA11185.1"/>
    <property type="molecule type" value="Genomic_DNA"/>
</dbReference>
<dbReference type="Pfam" id="PF06985">
    <property type="entry name" value="HET"/>
    <property type="match status" value="1"/>
</dbReference>
<feature type="domain" description="Heterokaryon incompatibility" evidence="2">
    <location>
        <begin position="945"/>
        <end position="1104"/>
    </location>
</feature>
<comment type="caution">
    <text evidence="4">The sequence shown here is derived from an EMBL/GenBank/DDBJ whole genome shotgun (WGS) entry which is preliminary data.</text>
</comment>
<dbReference type="PANTHER" id="PTHR24148:SF64">
    <property type="entry name" value="HETEROKARYON INCOMPATIBILITY DOMAIN-CONTAINING PROTEIN"/>
    <property type="match status" value="1"/>
</dbReference>
<dbReference type="Gene3D" id="2.30.60.10">
    <property type="entry name" value="Cyanovirin-N"/>
    <property type="match status" value="1"/>
</dbReference>
<evidence type="ECO:0000313" key="5">
    <source>
        <dbReference type="Proteomes" id="UP000251714"/>
    </source>
</evidence>
<dbReference type="Pfam" id="PF08881">
    <property type="entry name" value="CVNH"/>
    <property type="match status" value="1"/>
</dbReference>
<feature type="chain" id="PRO_5016677259" description="Heterokaryon incompatibility domain-containing protein" evidence="1">
    <location>
        <begin position="18"/>
        <end position="1647"/>
    </location>
</feature>
<sequence>MAKGIAALLTLLGVAFAQIDRTCIEIAFNSETNTLSGKCQPRDNSGYIPSELDLNDCFGYDGTTITPTYHGNFAESCHGCEMFVAPDPWYGGAEYWIRCTCEGQSEKVAVPLEAAVAHDDTGPSPTEVLLLISVEPGKDQNIISAADFKALCLLSPPLHQVYLPFYYLGDNSGAFRQALRKADVKAMERCAQFGAAPDTRWELPESGGCQCISESRHTHRRPIDELLECLYLGETPVGKCVDALEWLLQRQFDMKEQQDQPWYAANDYCDHVPEFLLMILSKSPDRARTEGICQMIEMLHSHGYSLPHNMNFDSFMCRSWEDVGLVRYITEPLDVALRSHCPPYLLELVLRDYVRRVVGFEVTYEELPIPSCKDWQGMETVDKPWWKLTNVLHTVWGLFLDLMDSSTAWAEEYRGEAADVFEQKIEILIEYQVLNQLEENMLRGIVQAMRSMTTRTKATSSGVVSDSDSQRCWEALYSAIIPFEKIEEHWFLDYWDLIDPNISLDFPRECHRFHIDPDDSVYKMYHDYQMQNDQIRTALNRPWGTEGVSKRDDGKWVDREWRRVLHSNDGSGLGVRGGVDFWRVPIWTNGGSFADIDKAVISSCMNCLPPPVMNKPRSKNYHIAIVAPLPEDYKTARALLDEPSPEYHLKSSGAACSLGKVGPHNVVLVGKAENMTNVSIFVKDAVDNLLEAYSSIRAGFLIGVDATAPEDSLAKPGDIVVGFPLAPQPGLIQFNADETITSNHISTTFETSHPPSSVKSVINSPTSKEVRWQQWSQYLQDHSPRAELGSTKDCQRLKQSLPEPNNVLCGKVASSDSLLYDRDLANKVGSDNNIMCFERAAACIKSRFPFLTVCGTVSSTSSSSRNLNESVIRRIRMNTVIYTMFISHRISAAQLEGEHAFTYRFQYKPFDLESAGFRLALLEKGSQSQIRCHLVQAYLNDIIPYEAVSYSWEDQSTPHEIMIDEKTLSITDSLHDALRHLRRPDEDRMLWIDALCIDQTNIKERGHQVNRMGEIYKKADRVIVWLGYLSGNATQLKSAITMLEAQVAKLPGIPRKWPREDPRWKSQWRQVEANFGPLCRDKLVDGLKSFMQKSWFSRVWILQEVANAKRTIVTCNLGEIPGWIFALLPHAMDVEVDEQCKAVLDIMPHPSTPSTSRKETRNLSSLLWKFRGCKATDPRDRVYALLDMATDMKGNHIQPDYAKEEHVVMKELYAYIIGGEWPAHDSPASDIQDLQQKLPDISRQRLQQLLQSSFRTDLLEHFLCRQSLISTINDDDLLYVMQHGSRAMQAFLDKSTPLPDISSDVGFECLQRFPDVFEVLLRRPDCAFQDMPRFVARAIEYRPQIFERLVKSYSDPEKLRHDILLQVMTRGLPTYQALFDNCKSPIDTSQEIQTAIHIHRDIVQILLEEARSPIEVFENIFLEATPGGLHILDESRKPIMITEELIGKSIVAGPGALQLVLATMESTIELDEDLFITSIKNGLGTLKRLLTVCTKPFNVTKRVYGQAIEAGDEILSYLFPKSSPKLTMTESYVASCIIRPHDYDVEKNPSHVLRSLFGYREGKLHITDKLMSLAKDKRYEFLYEMMSWIQEREEDVSDEVAISAIRRGPKAFMALLNEEGTNFSHKTDSRSGSRAFICLRGTGTNTP</sequence>
<evidence type="ECO:0000256" key="1">
    <source>
        <dbReference type="SAM" id="SignalP"/>
    </source>
</evidence>
<dbReference type="GO" id="GO:0009116">
    <property type="term" value="P:nucleoside metabolic process"/>
    <property type="evidence" value="ECO:0007669"/>
    <property type="project" value="InterPro"/>
</dbReference>
<protein>
    <recommendedName>
        <fullName evidence="6">Heterokaryon incompatibility domain-containing protein</fullName>
    </recommendedName>
</protein>
<feature type="domain" description="Cyanovirin-N" evidence="3">
    <location>
        <begin position="21"/>
        <end position="104"/>
    </location>
</feature>
<organism evidence="4 5">
    <name type="scientific">Gibberella intermedia</name>
    <name type="common">Bulb rot disease fungus</name>
    <name type="synonym">Fusarium proliferatum</name>
    <dbReference type="NCBI Taxonomy" id="948311"/>
    <lineage>
        <taxon>Eukaryota</taxon>
        <taxon>Fungi</taxon>
        <taxon>Dikarya</taxon>
        <taxon>Ascomycota</taxon>
        <taxon>Pezizomycotina</taxon>
        <taxon>Sordariomycetes</taxon>
        <taxon>Hypocreomycetidae</taxon>
        <taxon>Hypocreales</taxon>
        <taxon>Nectriaceae</taxon>
        <taxon>Fusarium</taxon>
        <taxon>Fusarium fujikuroi species complex</taxon>
    </lineage>
</organism>
<dbReference type="InterPro" id="IPR035994">
    <property type="entry name" value="Nucleoside_phosphorylase_sf"/>
</dbReference>